<sequence>MQSTSATPGGQVQYSEMNITADAILPIWGHCHRRLGNSVILTDSSWGPNCSRCFHITLRSRNVLQVRTESLDKCYTNEEAAEATCPDEKTARFKDIILYKTKDLGGEDVRRLYCPFNGRFSFVYNANDGSESRTECPDPVSELDNCPSGSALNLRFRRCSFKNRDVTFQCLGHWEGPGDQRFLALRDTRPGTNHFPLYRCALYREESGTGNVFMALSSDSTCTSNLRSATAGYETLSLSVMPAQRWPPEVDGSNCRFPQWAHGYWQHIYIEGNTLTYKDHVSFKTFTIRCVGSDVGINERFPVFARTQCGEEMYTCIWLKRRGVNVLEFQLGLQSSTYYNVTVCSDSNFEPKIWITQGRLEQLQESPCPVVGEYTGVIPDATNLCAKLSSDCKSPEIMYYTVSDCSQSEIYEEREYRCLGQWEEDGLMYTYTQRRDVGTYECFVGSIVSNNEIYIKEAGDHCQRNIDPMHYGMKLTRKGTCFGNQPNAGAHPEAGAIPQPHPTTTWMSSRRPPEPTKPWKPITAPPRDASGAADGHQNSASILLLSMLIVILVHSCQH</sequence>
<evidence type="ECO:0000259" key="3">
    <source>
        <dbReference type="Pfam" id="PF23070"/>
    </source>
</evidence>
<dbReference type="Pfam" id="PF23069">
    <property type="entry name" value="DUF7042"/>
    <property type="match status" value="1"/>
</dbReference>
<evidence type="ECO:0000259" key="2">
    <source>
        <dbReference type="Pfam" id="PF23069"/>
    </source>
</evidence>
<dbReference type="Pfam" id="PF23071">
    <property type="entry name" value="DUF7044"/>
    <property type="match status" value="1"/>
</dbReference>
<dbReference type="AlphaFoldDB" id="A0A067QYZ0"/>
<dbReference type="InterPro" id="IPR055473">
    <property type="entry name" value="DUF7045"/>
</dbReference>
<dbReference type="EMBL" id="KK852819">
    <property type="protein sequence ID" value="KDR15606.1"/>
    <property type="molecule type" value="Genomic_DNA"/>
</dbReference>
<feature type="region of interest" description="Disordered" evidence="1">
    <location>
        <begin position="484"/>
        <end position="535"/>
    </location>
</feature>
<dbReference type="InterPro" id="IPR055472">
    <property type="entry name" value="DUF7044"/>
</dbReference>
<dbReference type="Pfam" id="PF23070">
    <property type="entry name" value="DUF7043"/>
    <property type="match status" value="1"/>
</dbReference>
<evidence type="ECO:0000313" key="6">
    <source>
        <dbReference type="EMBL" id="KDR15606.1"/>
    </source>
</evidence>
<proteinExistence type="predicted"/>
<feature type="domain" description="DUF7042" evidence="2">
    <location>
        <begin position="112"/>
        <end position="235"/>
    </location>
</feature>
<organism evidence="6 7">
    <name type="scientific">Zootermopsis nevadensis</name>
    <name type="common">Dampwood termite</name>
    <dbReference type="NCBI Taxonomy" id="136037"/>
    <lineage>
        <taxon>Eukaryota</taxon>
        <taxon>Metazoa</taxon>
        <taxon>Ecdysozoa</taxon>
        <taxon>Arthropoda</taxon>
        <taxon>Hexapoda</taxon>
        <taxon>Insecta</taxon>
        <taxon>Pterygota</taxon>
        <taxon>Neoptera</taxon>
        <taxon>Polyneoptera</taxon>
        <taxon>Dictyoptera</taxon>
        <taxon>Blattodea</taxon>
        <taxon>Blattoidea</taxon>
        <taxon>Termitoidae</taxon>
        <taxon>Termopsidae</taxon>
        <taxon>Zootermopsis</taxon>
    </lineage>
</organism>
<evidence type="ECO:0000256" key="1">
    <source>
        <dbReference type="SAM" id="MobiDB-lite"/>
    </source>
</evidence>
<feature type="domain" description="DUF7043" evidence="3">
    <location>
        <begin position="253"/>
        <end position="356"/>
    </location>
</feature>
<dbReference type="STRING" id="136037.A0A067QYZ0"/>
<gene>
    <name evidence="6" type="ORF">L798_09419</name>
</gene>
<protein>
    <submittedName>
        <fullName evidence="6">Uncharacterized protein</fullName>
    </submittedName>
</protein>
<dbReference type="eggNOG" id="ENOG502QR46">
    <property type="taxonomic scope" value="Eukaryota"/>
</dbReference>
<keyword evidence="7" id="KW-1185">Reference proteome</keyword>
<feature type="domain" description="DUF7044" evidence="4">
    <location>
        <begin position="13"/>
        <end position="89"/>
    </location>
</feature>
<evidence type="ECO:0000259" key="5">
    <source>
        <dbReference type="Pfam" id="PF23073"/>
    </source>
</evidence>
<dbReference type="InterPro" id="IPR055471">
    <property type="entry name" value="DUF7043"/>
</dbReference>
<dbReference type="PANTHER" id="PTHR22255:SF4">
    <property type="entry name" value="CATION-INDEPENDENT MANNOSE-6-PHOSPHATE RECEPTOR"/>
    <property type="match status" value="1"/>
</dbReference>
<name>A0A067QYZ0_ZOONE</name>
<evidence type="ECO:0000313" key="7">
    <source>
        <dbReference type="Proteomes" id="UP000027135"/>
    </source>
</evidence>
<dbReference type="OMA" id="FKTYTMK"/>
<reference evidence="6 7" key="1">
    <citation type="journal article" date="2014" name="Nat. Commun.">
        <title>Molecular traces of alternative social organization in a termite genome.</title>
        <authorList>
            <person name="Terrapon N."/>
            <person name="Li C."/>
            <person name="Robertson H.M."/>
            <person name="Ji L."/>
            <person name="Meng X."/>
            <person name="Booth W."/>
            <person name="Chen Z."/>
            <person name="Childers C.P."/>
            <person name="Glastad K.M."/>
            <person name="Gokhale K."/>
            <person name="Gowin J."/>
            <person name="Gronenberg W."/>
            <person name="Hermansen R.A."/>
            <person name="Hu H."/>
            <person name="Hunt B.G."/>
            <person name="Huylmans A.K."/>
            <person name="Khalil S.M."/>
            <person name="Mitchell R.D."/>
            <person name="Munoz-Torres M.C."/>
            <person name="Mustard J.A."/>
            <person name="Pan H."/>
            <person name="Reese J.T."/>
            <person name="Scharf M.E."/>
            <person name="Sun F."/>
            <person name="Vogel H."/>
            <person name="Xiao J."/>
            <person name="Yang W."/>
            <person name="Yang Z."/>
            <person name="Yang Z."/>
            <person name="Zhou J."/>
            <person name="Zhu J."/>
            <person name="Brent C.S."/>
            <person name="Elsik C.G."/>
            <person name="Goodisman M.A."/>
            <person name="Liberles D.A."/>
            <person name="Roe R.M."/>
            <person name="Vargo E.L."/>
            <person name="Vilcinskas A."/>
            <person name="Wang J."/>
            <person name="Bornberg-Bauer E."/>
            <person name="Korb J."/>
            <person name="Zhang G."/>
            <person name="Liebig J."/>
        </authorList>
    </citation>
    <scope>NUCLEOTIDE SEQUENCE [LARGE SCALE GENOMIC DNA]</scope>
    <source>
        <tissue evidence="6">Whole organism</tissue>
    </source>
</reference>
<dbReference type="InterPro" id="IPR055470">
    <property type="entry name" value="DUF7042"/>
</dbReference>
<dbReference type="PANTHER" id="PTHR22255">
    <property type="entry name" value="LP06548P"/>
    <property type="match status" value="1"/>
</dbReference>
<dbReference type="Proteomes" id="UP000027135">
    <property type="component" value="Unassembled WGS sequence"/>
</dbReference>
<dbReference type="InParanoid" id="A0A067QYZ0"/>
<accession>A0A067QYZ0</accession>
<feature type="domain" description="DUF7045" evidence="5">
    <location>
        <begin position="368"/>
        <end position="468"/>
    </location>
</feature>
<evidence type="ECO:0000259" key="4">
    <source>
        <dbReference type="Pfam" id="PF23071"/>
    </source>
</evidence>
<dbReference type="Pfam" id="PF23073">
    <property type="entry name" value="DUF7045"/>
    <property type="match status" value="1"/>
</dbReference>